<reference evidence="2" key="1">
    <citation type="submission" date="2023-07" db="EMBL/GenBank/DDBJ databases">
        <title>Study on multiphase classification of strain Alteromonas salexigens isolated from the Yellow Sea.</title>
        <authorList>
            <person name="Sun L."/>
        </authorList>
    </citation>
    <scope>NUCLEOTIDE SEQUENCE [LARGE SCALE GENOMIC DNA]</scope>
    <source>
        <strain evidence="2">ASW11-19</strain>
    </source>
</reference>
<protein>
    <submittedName>
        <fullName evidence="1">DUF1415 domain-containing protein</fullName>
    </submittedName>
</protein>
<dbReference type="InterPro" id="IPR009858">
    <property type="entry name" value="DUF1415"/>
</dbReference>
<comment type="caution">
    <text evidence="1">The sequence shown here is derived from an EMBL/GenBank/DDBJ whole genome shotgun (WGS) entry which is preliminary data.</text>
</comment>
<dbReference type="RefSeq" id="WP_262995614.1">
    <property type="nucleotide sequence ID" value="NZ_JAOTJC010000012.1"/>
</dbReference>
<accession>A0ABT2VV20</accession>
<dbReference type="Pfam" id="PF07209">
    <property type="entry name" value="DUF1415"/>
    <property type="match status" value="1"/>
</dbReference>
<proteinExistence type="predicted"/>
<name>A0ABT2VV20_9ALTE</name>
<keyword evidence="2" id="KW-1185">Reference proteome</keyword>
<dbReference type="Proteomes" id="UP001209257">
    <property type="component" value="Unassembled WGS sequence"/>
</dbReference>
<organism evidence="1 2">
    <name type="scientific">Alteromonas salexigens</name>
    <dbReference type="NCBI Taxonomy" id="2982530"/>
    <lineage>
        <taxon>Bacteria</taxon>
        <taxon>Pseudomonadati</taxon>
        <taxon>Pseudomonadota</taxon>
        <taxon>Gammaproteobacteria</taxon>
        <taxon>Alteromonadales</taxon>
        <taxon>Alteromonadaceae</taxon>
        <taxon>Alteromonas/Salinimonas group</taxon>
        <taxon>Alteromonas</taxon>
    </lineage>
</organism>
<evidence type="ECO:0000313" key="1">
    <source>
        <dbReference type="EMBL" id="MCU7555704.1"/>
    </source>
</evidence>
<dbReference type="EMBL" id="JAOTJC010000012">
    <property type="protein sequence ID" value="MCU7555704.1"/>
    <property type="molecule type" value="Genomic_DNA"/>
</dbReference>
<sequence length="184" mass="21073">MSDHPVITATRKWVDDVVIAHNFCPFARFVRQPDRIRYRVSKGTAGDILEDLFQECRMLDSDPEVATTLIILDSESTASFAGYLDILGMGERLLEEWGYRGVYQLASFHPDYLFDGEPEDAASHFTNRSPHPVLHLIREDDIEKALASYGAPEQIYEDNMEVTEEKGQAYFKTLLKQCKHAQRD</sequence>
<evidence type="ECO:0000313" key="2">
    <source>
        <dbReference type="Proteomes" id="UP001209257"/>
    </source>
</evidence>
<gene>
    <name evidence="1" type="ORF">OCL06_13995</name>
</gene>